<protein>
    <submittedName>
        <fullName evidence="1">Uncharacterized protein</fullName>
    </submittedName>
</protein>
<sequence>MTSIQTRPLQKDRVLNKDTLNVMEVDDERTGGERNTTMDGGDPGPLDTCSRIVLLIRLAKEVLFNDAYQLSSLDAFPSSEFLLLSHFHGRILSFLYATSKFESLDQPMAFRLYKYSIASPRFSNCRITSMSSRG</sequence>
<comment type="caution">
    <text evidence="1">The sequence shown here is derived from an EMBL/GenBank/DDBJ whole genome shotgun (WGS) entry which is preliminary data.</text>
</comment>
<evidence type="ECO:0000313" key="1">
    <source>
        <dbReference type="EMBL" id="KAF9439854.1"/>
    </source>
</evidence>
<evidence type="ECO:0000313" key="2">
    <source>
        <dbReference type="Proteomes" id="UP000807342"/>
    </source>
</evidence>
<accession>A0A9P6BVJ9</accession>
<name>A0A9P6BVJ9_9AGAR</name>
<proteinExistence type="predicted"/>
<keyword evidence="2" id="KW-1185">Reference proteome</keyword>
<reference evidence="1" key="1">
    <citation type="submission" date="2020-11" db="EMBL/GenBank/DDBJ databases">
        <authorList>
            <consortium name="DOE Joint Genome Institute"/>
            <person name="Ahrendt S."/>
            <person name="Riley R."/>
            <person name="Andreopoulos W."/>
            <person name="Labutti K."/>
            <person name="Pangilinan J."/>
            <person name="Ruiz-Duenas F.J."/>
            <person name="Barrasa J.M."/>
            <person name="Sanchez-Garcia M."/>
            <person name="Camarero S."/>
            <person name="Miyauchi S."/>
            <person name="Serrano A."/>
            <person name="Linde D."/>
            <person name="Babiker R."/>
            <person name="Drula E."/>
            <person name="Ayuso-Fernandez I."/>
            <person name="Pacheco R."/>
            <person name="Padilla G."/>
            <person name="Ferreira P."/>
            <person name="Barriuso J."/>
            <person name="Kellner H."/>
            <person name="Castanera R."/>
            <person name="Alfaro M."/>
            <person name="Ramirez L."/>
            <person name="Pisabarro A.G."/>
            <person name="Kuo A."/>
            <person name="Tritt A."/>
            <person name="Lipzen A."/>
            <person name="He G."/>
            <person name="Yan M."/>
            <person name="Ng V."/>
            <person name="Cullen D."/>
            <person name="Martin F."/>
            <person name="Rosso M.-N."/>
            <person name="Henrissat B."/>
            <person name="Hibbett D."/>
            <person name="Martinez A.T."/>
            <person name="Grigoriev I.V."/>
        </authorList>
    </citation>
    <scope>NUCLEOTIDE SEQUENCE</scope>
    <source>
        <strain evidence="1">MF-IS2</strain>
    </source>
</reference>
<dbReference type="EMBL" id="MU153251">
    <property type="protein sequence ID" value="KAF9439854.1"/>
    <property type="molecule type" value="Genomic_DNA"/>
</dbReference>
<dbReference type="AlphaFoldDB" id="A0A9P6BVJ9"/>
<dbReference type="Proteomes" id="UP000807342">
    <property type="component" value="Unassembled WGS sequence"/>
</dbReference>
<gene>
    <name evidence="1" type="ORF">P691DRAFT_768706</name>
</gene>
<organism evidence="1 2">
    <name type="scientific">Macrolepiota fuliginosa MF-IS2</name>
    <dbReference type="NCBI Taxonomy" id="1400762"/>
    <lineage>
        <taxon>Eukaryota</taxon>
        <taxon>Fungi</taxon>
        <taxon>Dikarya</taxon>
        <taxon>Basidiomycota</taxon>
        <taxon>Agaricomycotina</taxon>
        <taxon>Agaricomycetes</taxon>
        <taxon>Agaricomycetidae</taxon>
        <taxon>Agaricales</taxon>
        <taxon>Agaricineae</taxon>
        <taxon>Agaricaceae</taxon>
        <taxon>Macrolepiota</taxon>
    </lineage>
</organism>